<dbReference type="Proteomes" id="UP000299102">
    <property type="component" value="Unassembled WGS sequence"/>
</dbReference>
<feature type="region of interest" description="Disordered" evidence="1">
    <location>
        <begin position="93"/>
        <end position="119"/>
    </location>
</feature>
<evidence type="ECO:0000256" key="1">
    <source>
        <dbReference type="SAM" id="MobiDB-lite"/>
    </source>
</evidence>
<comment type="caution">
    <text evidence="2">The sequence shown here is derived from an EMBL/GenBank/DDBJ whole genome shotgun (WGS) entry which is preliminary data.</text>
</comment>
<dbReference type="OrthoDB" id="7382669at2759"/>
<sequence>MVVKGGLQLTPKLRMEGVSIAAVANNKVLEIMLDTSLSYGQHTREMGERAANVLVMSRVSATSWGIRYSSLKIIYRSIYVAGIKVRNHARAADADRSAAGRPGSFPMWNGGVQTQWQNE</sequence>
<proteinExistence type="predicted"/>
<organism evidence="2 3">
    <name type="scientific">Eumeta variegata</name>
    <name type="common">Bagworm moth</name>
    <name type="synonym">Eumeta japonica</name>
    <dbReference type="NCBI Taxonomy" id="151549"/>
    <lineage>
        <taxon>Eukaryota</taxon>
        <taxon>Metazoa</taxon>
        <taxon>Ecdysozoa</taxon>
        <taxon>Arthropoda</taxon>
        <taxon>Hexapoda</taxon>
        <taxon>Insecta</taxon>
        <taxon>Pterygota</taxon>
        <taxon>Neoptera</taxon>
        <taxon>Endopterygota</taxon>
        <taxon>Lepidoptera</taxon>
        <taxon>Glossata</taxon>
        <taxon>Ditrysia</taxon>
        <taxon>Tineoidea</taxon>
        <taxon>Psychidae</taxon>
        <taxon>Oiketicinae</taxon>
        <taxon>Eumeta</taxon>
    </lineage>
</organism>
<reference evidence="2 3" key="1">
    <citation type="journal article" date="2019" name="Commun. Biol.">
        <title>The bagworm genome reveals a unique fibroin gene that provides high tensile strength.</title>
        <authorList>
            <person name="Kono N."/>
            <person name="Nakamura H."/>
            <person name="Ohtoshi R."/>
            <person name="Tomita M."/>
            <person name="Numata K."/>
            <person name="Arakawa K."/>
        </authorList>
    </citation>
    <scope>NUCLEOTIDE SEQUENCE [LARGE SCALE GENOMIC DNA]</scope>
</reference>
<accession>A0A4C1ZGJ5</accession>
<protein>
    <submittedName>
        <fullName evidence="2">Uncharacterized protein</fullName>
    </submittedName>
</protein>
<evidence type="ECO:0000313" key="2">
    <source>
        <dbReference type="EMBL" id="GBP86234.1"/>
    </source>
</evidence>
<name>A0A4C1ZGJ5_EUMVA</name>
<gene>
    <name evidence="2" type="ORF">EVAR_57354_1</name>
</gene>
<dbReference type="EMBL" id="BGZK01001782">
    <property type="protein sequence ID" value="GBP86234.1"/>
    <property type="molecule type" value="Genomic_DNA"/>
</dbReference>
<evidence type="ECO:0000313" key="3">
    <source>
        <dbReference type="Proteomes" id="UP000299102"/>
    </source>
</evidence>
<dbReference type="AlphaFoldDB" id="A0A4C1ZGJ5"/>
<keyword evidence="3" id="KW-1185">Reference proteome</keyword>